<dbReference type="RefSeq" id="WP_138131008.1">
    <property type="nucleotide sequence ID" value="NZ_VBWO01000007.1"/>
</dbReference>
<evidence type="ECO:0000313" key="2">
    <source>
        <dbReference type="EMBL" id="TLF39022.1"/>
    </source>
</evidence>
<sequence>MTTKKLVWICAFGGYLFGELTGRLAKMVSNGVLSWSINIGSIVVGSLVAYAFGHHFDKKEKSNS</sequence>
<organism evidence="2 3">
    <name type="scientific">Lacticaseibacillus zeae</name>
    <name type="common">Lactobacillus zeae</name>
    <dbReference type="NCBI Taxonomy" id="57037"/>
    <lineage>
        <taxon>Bacteria</taxon>
        <taxon>Bacillati</taxon>
        <taxon>Bacillota</taxon>
        <taxon>Bacilli</taxon>
        <taxon>Lactobacillales</taxon>
        <taxon>Lactobacillaceae</taxon>
        <taxon>Lacticaseibacillus</taxon>
    </lineage>
</organism>
<dbReference type="AlphaFoldDB" id="A0A5R8LP60"/>
<keyword evidence="1" id="KW-0812">Transmembrane</keyword>
<gene>
    <name evidence="2" type="ORF">FEI15_08270</name>
</gene>
<evidence type="ECO:0000313" key="3">
    <source>
        <dbReference type="Proteomes" id="UP000309885"/>
    </source>
</evidence>
<name>A0A5R8LP60_LACZE</name>
<proteinExistence type="predicted"/>
<dbReference type="Proteomes" id="UP000309885">
    <property type="component" value="Unassembled WGS sequence"/>
</dbReference>
<keyword evidence="1" id="KW-0472">Membrane</keyword>
<keyword evidence="1" id="KW-1133">Transmembrane helix</keyword>
<reference evidence="2 3" key="1">
    <citation type="submission" date="2019-05" db="EMBL/GenBank/DDBJ databases">
        <title>Genome-based reclassification of Lactobacillus casei as Lactobacillus casei subsp. casei. subsp.nov., description of Lactobacillus casei subsp. zeae subsp. nov., and emended description of Lactobacillus casei.</title>
        <authorList>
            <person name="Huang C.-H."/>
        </authorList>
    </citation>
    <scope>NUCLEOTIDE SEQUENCE [LARGE SCALE GENOMIC DNA]</scope>
    <source>
        <strain evidence="2 3">CRBIP24.44</strain>
    </source>
</reference>
<evidence type="ECO:0000256" key="1">
    <source>
        <dbReference type="SAM" id="Phobius"/>
    </source>
</evidence>
<accession>A0A5R8LP60</accession>
<feature type="transmembrane region" description="Helical" evidence="1">
    <location>
        <begin position="32"/>
        <end position="52"/>
    </location>
</feature>
<dbReference type="EMBL" id="VBWO01000007">
    <property type="protein sequence ID" value="TLF39022.1"/>
    <property type="molecule type" value="Genomic_DNA"/>
</dbReference>
<protein>
    <submittedName>
        <fullName evidence="2">Uncharacterized protein</fullName>
    </submittedName>
</protein>
<comment type="caution">
    <text evidence="2">The sequence shown here is derived from an EMBL/GenBank/DDBJ whole genome shotgun (WGS) entry which is preliminary data.</text>
</comment>